<feature type="compositionally biased region" description="Basic and acidic residues" evidence="1">
    <location>
        <begin position="252"/>
        <end position="262"/>
    </location>
</feature>
<feature type="region of interest" description="Disordered" evidence="1">
    <location>
        <begin position="220"/>
        <end position="297"/>
    </location>
</feature>
<sequence length="478" mass="52308">MSAATTRPEEEQQAQTGLFGEGELLEVAAQQPRQEAPRAARVMSAQRDQVELRACDLDSVLADDHAARTVWAFVQSLDLAPLYARIKSVDGRGGAPAIDPAILVALWLWATIDGVGSAREVDRLCERDDAYRWICGGVGVNYHSLADFRTQHEAWLDAQLTRSIAALLDRRLVTLNVVAQDGLRVRASAKASSFRRRDKLAQLHAQAQAQVQALKRELAEDAGASSRRKQAAQERAAREREQRLAAALATMERIKPAAEPKKAKPSKRRGRDHDGDPPAPPAPEPKVPPEPRVSSTDADARVMKMADGGFRPAFNAQLAVDAATQLIAAVDLVNSGSDMGQMDPLHQAVQQRYGLTPDHWLADGGYTKLAAIDALTERGTQPVLPAARSRNPDINALAPKPSDSPAQAQWRSLMASHWGKDLYVWRGASVECANAQLRRRGFTRLNVCGLVKARAVLLWHALAHNLMRMRSLNFAFMA</sequence>
<feature type="compositionally biased region" description="Basic and acidic residues" evidence="1">
    <location>
        <begin position="231"/>
        <end position="243"/>
    </location>
</feature>
<proteinExistence type="predicted"/>
<dbReference type="InterPro" id="IPR008490">
    <property type="entry name" value="Transposase_InsH_N"/>
</dbReference>
<feature type="compositionally biased region" description="Pro residues" evidence="1">
    <location>
        <begin position="277"/>
        <end position="291"/>
    </location>
</feature>
<name>A0ABM7YHP7_9BURK</name>
<dbReference type="InterPro" id="IPR047629">
    <property type="entry name" value="IS1182_transpos"/>
</dbReference>
<dbReference type="EMBL" id="AP025730">
    <property type="protein sequence ID" value="BDI03803.1"/>
    <property type="molecule type" value="Genomic_DNA"/>
</dbReference>
<organism evidence="4 6">
    <name type="scientific">Sphaerotilus microaerophilus</name>
    <dbReference type="NCBI Taxonomy" id="2914710"/>
    <lineage>
        <taxon>Bacteria</taxon>
        <taxon>Pseudomonadati</taxon>
        <taxon>Pseudomonadota</taxon>
        <taxon>Betaproteobacteria</taxon>
        <taxon>Burkholderiales</taxon>
        <taxon>Sphaerotilaceae</taxon>
        <taxon>Sphaerotilus</taxon>
    </lineage>
</organism>
<dbReference type="Proteomes" id="UP001057498">
    <property type="component" value="Chromosome"/>
</dbReference>
<feature type="region of interest" description="Disordered" evidence="1">
    <location>
        <begin position="1"/>
        <end position="22"/>
    </location>
</feature>
<dbReference type="InterPro" id="IPR002559">
    <property type="entry name" value="Transposase_11"/>
</dbReference>
<accession>A0ABM7YHP7</accession>
<evidence type="ECO:0000313" key="6">
    <source>
        <dbReference type="Proteomes" id="UP001057498"/>
    </source>
</evidence>
<reference evidence="4" key="1">
    <citation type="submission" date="2022-04" db="EMBL/GenBank/DDBJ databases">
        <title>Whole genome sequence of Sphaerotilus sp. FB-5.</title>
        <authorList>
            <person name="Takeda M."/>
            <person name="Narihara S."/>
            <person name="Akimoto M."/>
            <person name="Akimoto R."/>
            <person name="Nishiyashiki S."/>
            <person name="Murakami T."/>
        </authorList>
    </citation>
    <scope>NUCLEOTIDE SEQUENCE</scope>
    <source>
        <strain evidence="4">FB-5</strain>
    </source>
</reference>
<evidence type="ECO:0000313" key="4">
    <source>
        <dbReference type="EMBL" id="BDI03803.1"/>
    </source>
</evidence>
<evidence type="ECO:0000259" key="3">
    <source>
        <dbReference type="Pfam" id="PF05598"/>
    </source>
</evidence>
<dbReference type="EMBL" id="AP025730">
    <property type="protein sequence ID" value="BDI07144.1"/>
    <property type="molecule type" value="Genomic_DNA"/>
</dbReference>
<feature type="domain" description="Transposase IS4-like" evidence="2">
    <location>
        <begin position="301"/>
        <end position="466"/>
    </location>
</feature>
<evidence type="ECO:0000313" key="5">
    <source>
        <dbReference type="EMBL" id="BDI07144.1"/>
    </source>
</evidence>
<dbReference type="Pfam" id="PF01609">
    <property type="entry name" value="DDE_Tnp_1"/>
    <property type="match status" value="1"/>
</dbReference>
<evidence type="ECO:0000256" key="1">
    <source>
        <dbReference type="SAM" id="MobiDB-lite"/>
    </source>
</evidence>
<feature type="domain" description="Transposase InsH N-terminal" evidence="3">
    <location>
        <begin position="63"/>
        <end position="150"/>
    </location>
</feature>
<dbReference type="NCBIfam" id="NF033551">
    <property type="entry name" value="transpos_IS1182"/>
    <property type="match status" value="1"/>
</dbReference>
<keyword evidence="6" id="KW-1185">Reference proteome</keyword>
<protein>
    <recommendedName>
        <fullName evidence="7">Transposase</fullName>
    </recommendedName>
</protein>
<dbReference type="PANTHER" id="PTHR33408:SF4">
    <property type="entry name" value="TRANSPOSASE DDE DOMAIN-CONTAINING PROTEIN"/>
    <property type="match status" value="1"/>
</dbReference>
<gene>
    <name evidence="4" type="ORF">CATMQ487_07730</name>
    <name evidence="5" type="ORF">CATMQ487_41140</name>
</gene>
<dbReference type="Pfam" id="PF05598">
    <property type="entry name" value="DUF772"/>
    <property type="match status" value="1"/>
</dbReference>
<evidence type="ECO:0008006" key="7">
    <source>
        <dbReference type="Google" id="ProtNLM"/>
    </source>
</evidence>
<dbReference type="PANTHER" id="PTHR33408">
    <property type="entry name" value="TRANSPOSASE"/>
    <property type="match status" value="1"/>
</dbReference>
<evidence type="ECO:0000259" key="2">
    <source>
        <dbReference type="Pfam" id="PF01609"/>
    </source>
</evidence>